<gene>
    <name evidence="1" type="ORF">CBYS24578_00017999</name>
</gene>
<dbReference type="AlphaFoldDB" id="A0A9N9XZU6"/>
<evidence type="ECO:0000313" key="1">
    <source>
        <dbReference type="EMBL" id="CAG9983057.1"/>
    </source>
</evidence>
<accession>A0A9N9XZU6</accession>
<dbReference type="Proteomes" id="UP000754883">
    <property type="component" value="Unassembled WGS sequence"/>
</dbReference>
<protein>
    <submittedName>
        <fullName evidence="1">Uncharacterized protein</fullName>
    </submittedName>
</protein>
<comment type="caution">
    <text evidence="1">The sequence shown here is derived from an EMBL/GenBank/DDBJ whole genome shotgun (WGS) entry which is preliminary data.</text>
</comment>
<dbReference type="EMBL" id="CABFNO020001355">
    <property type="protein sequence ID" value="CAG9983057.1"/>
    <property type="molecule type" value="Genomic_DNA"/>
</dbReference>
<organism evidence="1 2">
    <name type="scientific">Clonostachys byssicola</name>
    <dbReference type="NCBI Taxonomy" id="160290"/>
    <lineage>
        <taxon>Eukaryota</taxon>
        <taxon>Fungi</taxon>
        <taxon>Dikarya</taxon>
        <taxon>Ascomycota</taxon>
        <taxon>Pezizomycotina</taxon>
        <taxon>Sordariomycetes</taxon>
        <taxon>Hypocreomycetidae</taxon>
        <taxon>Hypocreales</taxon>
        <taxon>Bionectriaceae</taxon>
        <taxon>Clonostachys</taxon>
    </lineage>
</organism>
<evidence type="ECO:0000313" key="2">
    <source>
        <dbReference type="Proteomes" id="UP000754883"/>
    </source>
</evidence>
<dbReference type="OrthoDB" id="10413066at2759"/>
<reference evidence="1" key="1">
    <citation type="submission" date="2021-10" db="EMBL/GenBank/DDBJ databases">
        <authorList>
            <person name="Piombo E."/>
        </authorList>
    </citation>
    <scope>NUCLEOTIDE SEQUENCE</scope>
</reference>
<name>A0A9N9XZU6_9HYPO</name>
<sequence>MAKKLKSKVSQMLGKPKYDKASLADLVMAVSKQTGKDLSQLENVHLKDITEQQTAARINEVKNGREKEETVLYPNEESGDFEKIHDSNWGKSVHRIVDRMGNKEIESIAIPPFTVAQIHPHLNFKLADRPAKEAK</sequence>
<keyword evidence="2" id="KW-1185">Reference proteome</keyword>
<proteinExistence type="predicted"/>